<evidence type="ECO:0000313" key="1">
    <source>
        <dbReference type="EMBL" id="TLQ03282.1"/>
    </source>
</evidence>
<organism evidence="1 2">
    <name type="scientific">Pediococcus stilesii</name>
    <dbReference type="NCBI Taxonomy" id="331679"/>
    <lineage>
        <taxon>Bacteria</taxon>
        <taxon>Bacillati</taxon>
        <taxon>Bacillota</taxon>
        <taxon>Bacilli</taxon>
        <taxon>Lactobacillales</taxon>
        <taxon>Lactobacillaceae</taxon>
        <taxon>Pediococcus</taxon>
    </lineage>
</organism>
<name>A0A5R9BTC8_9LACO</name>
<protein>
    <submittedName>
        <fullName evidence="1">Conjugative coupling factor TraD, SXT/TOL subfamily, traD</fullName>
    </submittedName>
</protein>
<proteinExistence type="predicted"/>
<dbReference type="AlphaFoldDB" id="A0A5R9BTC8"/>
<evidence type="ECO:0000313" key="2">
    <source>
        <dbReference type="Proteomes" id="UP000305541"/>
    </source>
</evidence>
<sequence>MRWCLFPKKKNKRGSALLIVLLVLTFLTGVNYVVSERAHQRILTLKDEQQLTKSKILANEFLIQRKKENIKNYSDKHFGTVELNGGKNLTIKVTKGKTVEVELNQNGY</sequence>
<gene>
    <name evidence="1" type="ORF">FEZ51_10050</name>
</gene>
<dbReference type="EMBL" id="VBTH01000030">
    <property type="protein sequence ID" value="TLQ03282.1"/>
    <property type="molecule type" value="Genomic_DNA"/>
</dbReference>
<dbReference type="OrthoDB" id="9880857at2"/>
<dbReference type="Proteomes" id="UP000305541">
    <property type="component" value="Unassembled WGS sequence"/>
</dbReference>
<comment type="caution">
    <text evidence="1">The sequence shown here is derived from an EMBL/GenBank/DDBJ whole genome shotgun (WGS) entry which is preliminary data.</text>
</comment>
<accession>A0A5R9BTC8</accession>
<reference evidence="1 2" key="1">
    <citation type="submission" date="2019-05" db="EMBL/GenBank/DDBJ databases">
        <title>The metagenome of a microbial culture collection derived from dairy environment covers the genomic content of the human microbiome.</title>
        <authorList>
            <person name="Roder T."/>
            <person name="Wuthrich D."/>
            <person name="Sattari Z."/>
            <person name="Von Ah U."/>
            <person name="Bar C."/>
            <person name="Ronchi F."/>
            <person name="Macpherson A.J."/>
            <person name="Ganal-Vonarburg S.C."/>
            <person name="Bruggmann R."/>
            <person name="Vergeres G."/>
        </authorList>
    </citation>
    <scope>NUCLEOTIDE SEQUENCE [LARGE SCALE GENOMIC DNA]</scope>
    <source>
        <strain evidence="1 2">FAM 18815</strain>
    </source>
</reference>